<reference evidence="2 3" key="1">
    <citation type="submission" date="2019-02" db="EMBL/GenBank/DDBJ databases">
        <title>Deep-cultivation of Planctomycetes and their phenomic and genomic characterization uncovers novel biology.</title>
        <authorList>
            <person name="Wiegand S."/>
            <person name="Jogler M."/>
            <person name="Boedeker C."/>
            <person name="Pinto D."/>
            <person name="Vollmers J."/>
            <person name="Rivas-Marin E."/>
            <person name="Kohn T."/>
            <person name="Peeters S.H."/>
            <person name="Heuer A."/>
            <person name="Rast P."/>
            <person name="Oberbeckmann S."/>
            <person name="Bunk B."/>
            <person name="Jeske O."/>
            <person name="Meyerdierks A."/>
            <person name="Storesund J.E."/>
            <person name="Kallscheuer N."/>
            <person name="Luecker S."/>
            <person name="Lage O.M."/>
            <person name="Pohl T."/>
            <person name="Merkel B.J."/>
            <person name="Hornburger P."/>
            <person name="Mueller R.-W."/>
            <person name="Bruemmer F."/>
            <person name="Labrenz M."/>
            <person name="Spormann A.M."/>
            <person name="Op den Camp H."/>
            <person name="Overmann J."/>
            <person name="Amann R."/>
            <person name="Jetten M.S.M."/>
            <person name="Mascher T."/>
            <person name="Medema M.H."/>
            <person name="Devos D.P."/>
            <person name="Kaster A.-K."/>
            <person name="Ovreas L."/>
            <person name="Rohde M."/>
            <person name="Galperin M.Y."/>
            <person name="Jogler C."/>
        </authorList>
    </citation>
    <scope>NUCLEOTIDE SEQUENCE [LARGE SCALE GENOMIC DNA]</scope>
    <source>
        <strain evidence="2 3">SV_7m_r</strain>
    </source>
</reference>
<gene>
    <name evidence="2" type="ORF">SV7mr_41620</name>
</gene>
<protein>
    <recommendedName>
        <fullName evidence="4">ABC-2 family transporter protein</fullName>
    </recommendedName>
</protein>
<feature type="transmembrane region" description="Helical" evidence="1">
    <location>
        <begin position="297"/>
        <end position="316"/>
    </location>
</feature>
<feature type="transmembrane region" description="Helical" evidence="1">
    <location>
        <begin position="336"/>
        <end position="360"/>
    </location>
</feature>
<keyword evidence="1" id="KW-1133">Transmembrane helix</keyword>
<dbReference type="PANTHER" id="PTHR43471">
    <property type="entry name" value="ABC TRANSPORTER PERMEASE"/>
    <property type="match status" value="1"/>
</dbReference>
<feature type="transmembrane region" description="Helical" evidence="1">
    <location>
        <begin position="372"/>
        <end position="391"/>
    </location>
</feature>
<evidence type="ECO:0000313" key="2">
    <source>
        <dbReference type="EMBL" id="QDT61625.1"/>
    </source>
</evidence>
<feature type="transmembrane region" description="Helical" evidence="1">
    <location>
        <begin position="465"/>
        <end position="489"/>
    </location>
</feature>
<sequence length="588" mass="64050">MSTLASINLISSDLLSGMPTLLGQANEWLPVWVTPLYAIALGLATGIAVTFLFFAGLTLLSLIPAIGNFADDNRRGNAASLALSAIIAVVLCSKYAAAVESYGQMLYAPLIVISVILGYATVYGAWSRTRKEWGLILSEGPVPYLLTVIAILTIGGAACFFKVDQPKRFIEAIPQVNLLNNGIKTVPIKVPAAETGTPADKAPFVSRPQDYDLQSLSEVVIESDKAVILAGATIDDLTNPPFRMEAGDRHVYRWKDGDKPPLPLDPTELHIQNRELNEATVTLTLTSIPKVPEMSRALAMGGMVFLFIAFVVAFRQGAPRVWALGLSTAKNEMSQLLYLILLGLGIFGVVIFAIMPFNTLGNDIRMFKDSTVTLLMILAMLQALWSASTAVNQEIEGRTALTVLSKPVSRRSFILGKYAGIAMSLAVMFTIISAVILVLMAYKPIYEARESAKGLPIWEIGFDEVWATLPVLGLYFMQTLIIAAIAVAFATRLTLLPNFVLCFVVYVIGNLTQMMILATEDEIPLVGFVGKLVAVIVPNLEIFNVQNAVDIGNQIPWTYLAGAFNYFLFFSVAIWMLAMVMFEDRDLA</sequence>
<dbReference type="AlphaFoldDB" id="A0A517SZP2"/>
<dbReference type="RefSeq" id="WP_419187629.1">
    <property type="nucleotide sequence ID" value="NZ_CP036272.1"/>
</dbReference>
<feature type="transmembrane region" description="Helical" evidence="1">
    <location>
        <begin position="78"/>
        <end position="99"/>
    </location>
</feature>
<keyword evidence="3" id="KW-1185">Reference proteome</keyword>
<feature type="transmembrane region" description="Helical" evidence="1">
    <location>
        <begin position="36"/>
        <end position="66"/>
    </location>
</feature>
<accession>A0A517SZP2</accession>
<proteinExistence type="predicted"/>
<evidence type="ECO:0008006" key="4">
    <source>
        <dbReference type="Google" id="ProtNLM"/>
    </source>
</evidence>
<evidence type="ECO:0000256" key="1">
    <source>
        <dbReference type="SAM" id="Phobius"/>
    </source>
</evidence>
<evidence type="ECO:0000313" key="3">
    <source>
        <dbReference type="Proteomes" id="UP000315003"/>
    </source>
</evidence>
<feature type="transmembrane region" description="Helical" evidence="1">
    <location>
        <begin position="142"/>
        <end position="161"/>
    </location>
</feature>
<dbReference type="Proteomes" id="UP000315003">
    <property type="component" value="Chromosome"/>
</dbReference>
<feature type="transmembrane region" description="Helical" evidence="1">
    <location>
        <begin position="525"/>
        <end position="543"/>
    </location>
</feature>
<dbReference type="EMBL" id="CP036272">
    <property type="protein sequence ID" value="QDT61625.1"/>
    <property type="molecule type" value="Genomic_DNA"/>
</dbReference>
<feature type="transmembrane region" description="Helical" evidence="1">
    <location>
        <begin position="495"/>
        <end position="518"/>
    </location>
</feature>
<keyword evidence="1" id="KW-0472">Membrane</keyword>
<feature type="transmembrane region" description="Helical" evidence="1">
    <location>
        <begin position="563"/>
        <end position="582"/>
    </location>
</feature>
<feature type="transmembrane region" description="Helical" evidence="1">
    <location>
        <begin position="418"/>
        <end position="445"/>
    </location>
</feature>
<keyword evidence="1" id="KW-0812">Transmembrane</keyword>
<name>A0A517SZP2_9BACT</name>
<dbReference type="PANTHER" id="PTHR43471:SF10">
    <property type="entry name" value="SLL1107 PROTEIN"/>
    <property type="match status" value="1"/>
</dbReference>
<feature type="transmembrane region" description="Helical" evidence="1">
    <location>
        <begin position="106"/>
        <end position="126"/>
    </location>
</feature>
<organism evidence="2 3">
    <name type="scientific">Stieleria bergensis</name>
    <dbReference type="NCBI Taxonomy" id="2528025"/>
    <lineage>
        <taxon>Bacteria</taxon>
        <taxon>Pseudomonadati</taxon>
        <taxon>Planctomycetota</taxon>
        <taxon>Planctomycetia</taxon>
        <taxon>Pirellulales</taxon>
        <taxon>Pirellulaceae</taxon>
        <taxon>Stieleria</taxon>
    </lineage>
</organism>
<dbReference type="Pfam" id="PF12679">
    <property type="entry name" value="ABC2_membrane_2"/>
    <property type="match status" value="1"/>
</dbReference>